<comment type="caution">
    <text evidence="3">The sequence shown here is derived from an EMBL/GenBank/DDBJ whole genome shotgun (WGS) entry which is preliminary data.</text>
</comment>
<evidence type="ECO:0000259" key="2">
    <source>
        <dbReference type="Pfam" id="PF19259"/>
    </source>
</evidence>
<dbReference type="InterPro" id="IPR045358">
    <property type="entry name" value="Ty3_capsid"/>
</dbReference>
<evidence type="ECO:0000313" key="4">
    <source>
        <dbReference type="Proteomes" id="UP001151760"/>
    </source>
</evidence>
<feature type="domain" description="Ty3 transposon capsid-like protein" evidence="2">
    <location>
        <begin position="62"/>
        <end position="246"/>
    </location>
</feature>
<keyword evidence="3" id="KW-0695">RNA-directed DNA polymerase</keyword>
<dbReference type="EMBL" id="BQNB010016013">
    <property type="protein sequence ID" value="GJT46774.1"/>
    <property type="molecule type" value="Genomic_DNA"/>
</dbReference>
<dbReference type="GO" id="GO:0003964">
    <property type="term" value="F:RNA-directed DNA polymerase activity"/>
    <property type="evidence" value="ECO:0007669"/>
    <property type="project" value="UniProtKB-KW"/>
</dbReference>
<dbReference type="Pfam" id="PF19259">
    <property type="entry name" value="Ty3_capsid"/>
    <property type="match status" value="1"/>
</dbReference>
<accession>A0ABQ5E7C5</accession>
<feature type="region of interest" description="Disordered" evidence="1">
    <location>
        <begin position="32"/>
        <end position="53"/>
    </location>
</feature>
<name>A0ABQ5E7C5_9ASTR</name>
<organism evidence="3 4">
    <name type="scientific">Tanacetum coccineum</name>
    <dbReference type="NCBI Taxonomy" id="301880"/>
    <lineage>
        <taxon>Eukaryota</taxon>
        <taxon>Viridiplantae</taxon>
        <taxon>Streptophyta</taxon>
        <taxon>Embryophyta</taxon>
        <taxon>Tracheophyta</taxon>
        <taxon>Spermatophyta</taxon>
        <taxon>Magnoliopsida</taxon>
        <taxon>eudicotyledons</taxon>
        <taxon>Gunneridae</taxon>
        <taxon>Pentapetalae</taxon>
        <taxon>asterids</taxon>
        <taxon>campanulids</taxon>
        <taxon>Asterales</taxon>
        <taxon>Asteraceae</taxon>
        <taxon>Asteroideae</taxon>
        <taxon>Anthemideae</taxon>
        <taxon>Anthemidinae</taxon>
        <taxon>Tanacetum</taxon>
    </lineage>
</organism>
<reference evidence="3" key="2">
    <citation type="submission" date="2022-01" db="EMBL/GenBank/DDBJ databases">
        <authorList>
            <person name="Yamashiro T."/>
            <person name="Shiraishi A."/>
            <person name="Satake H."/>
            <person name="Nakayama K."/>
        </authorList>
    </citation>
    <scope>NUCLEOTIDE SEQUENCE</scope>
</reference>
<evidence type="ECO:0000256" key="1">
    <source>
        <dbReference type="SAM" id="MobiDB-lite"/>
    </source>
</evidence>
<dbReference type="PANTHER" id="PTHR33223">
    <property type="entry name" value="CCHC-TYPE DOMAIN-CONTAINING PROTEIN"/>
    <property type="match status" value="1"/>
</dbReference>
<dbReference type="Proteomes" id="UP001151760">
    <property type="component" value="Unassembled WGS sequence"/>
</dbReference>
<evidence type="ECO:0000313" key="3">
    <source>
        <dbReference type="EMBL" id="GJT46774.1"/>
    </source>
</evidence>
<keyword evidence="3" id="KW-0548">Nucleotidyltransferase</keyword>
<feature type="compositionally biased region" description="Basic and acidic residues" evidence="1">
    <location>
        <begin position="41"/>
        <end position="53"/>
    </location>
</feature>
<dbReference type="PANTHER" id="PTHR33223:SF11">
    <property type="entry name" value="ELEMENT PROTEIN, PUTATIVE-RELATED"/>
    <property type="match status" value="1"/>
</dbReference>
<keyword evidence="4" id="KW-1185">Reference proteome</keyword>
<reference evidence="3" key="1">
    <citation type="journal article" date="2022" name="Int. J. Mol. Sci.">
        <title>Draft Genome of Tanacetum Coccineum: Genomic Comparison of Closely Related Tanacetum-Family Plants.</title>
        <authorList>
            <person name="Yamashiro T."/>
            <person name="Shiraishi A."/>
            <person name="Nakayama K."/>
            <person name="Satake H."/>
        </authorList>
    </citation>
    <scope>NUCLEOTIDE SEQUENCE</scope>
</reference>
<protein>
    <submittedName>
        <fullName evidence="3">Reverse transcriptase domain-containing protein</fullName>
    </submittedName>
</protein>
<gene>
    <name evidence="3" type="ORF">Tco_0955489</name>
</gene>
<proteinExistence type="predicted"/>
<sequence>MPPKKITTPMTDAAIKQLIAQGVADALAEYEANRSSGNGNDSHDSGSGRRTERATRECTYSDFLKCQPLNFKGTEGVVGLTQWFEKMESVFHISKCTIACQIKFATCTLLGSALTWWNSYVKNVGHDAAYGMPWKTLMKMMTAKYCPRSEIKKLEIEIWNLKVKGTDVVSYTQCFKDLALMCGRLVPEESDEVEKYVGGLPDMIQGSVMASKPKTMQDAIEFATKLMDQKIRTFAESQAENKRRLDNNSSDNNAKQPPFKRQNVARAYSAEPSEKKEYELYHCATSASFTITVCAL</sequence>
<keyword evidence="3" id="KW-0808">Transferase</keyword>
<feature type="region of interest" description="Disordered" evidence="1">
    <location>
        <begin position="238"/>
        <end position="268"/>
    </location>
</feature>